<evidence type="ECO:0000313" key="7">
    <source>
        <dbReference type="EMBL" id="PWK50956.1"/>
    </source>
</evidence>
<name>A0A316FTC0_9GAMM</name>
<feature type="domain" description="Phosphotyrosine protein phosphatase I" evidence="6">
    <location>
        <begin position="3"/>
        <end position="152"/>
    </location>
</feature>
<gene>
    <name evidence="7" type="ORF">C8D97_106249</name>
</gene>
<dbReference type="PANTHER" id="PTHR11717">
    <property type="entry name" value="LOW MOLECULAR WEIGHT PROTEIN TYROSINE PHOSPHATASE"/>
    <property type="match status" value="1"/>
</dbReference>
<dbReference type="GO" id="GO:0004725">
    <property type="term" value="F:protein tyrosine phosphatase activity"/>
    <property type="evidence" value="ECO:0007669"/>
    <property type="project" value="UniProtKB-EC"/>
</dbReference>
<feature type="active site" evidence="5">
    <location>
        <position position="15"/>
    </location>
</feature>
<evidence type="ECO:0000259" key="6">
    <source>
        <dbReference type="SMART" id="SM00226"/>
    </source>
</evidence>
<dbReference type="InterPro" id="IPR050438">
    <property type="entry name" value="LMW_PTPase"/>
</dbReference>
<organism evidence="7 8">
    <name type="scientific">Pleionea mediterranea</name>
    <dbReference type="NCBI Taxonomy" id="523701"/>
    <lineage>
        <taxon>Bacteria</taxon>
        <taxon>Pseudomonadati</taxon>
        <taxon>Pseudomonadota</taxon>
        <taxon>Gammaproteobacteria</taxon>
        <taxon>Oceanospirillales</taxon>
        <taxon>Pleioneaceae</taxon>
        <taxon>Pleionea</taxon>
    </lineage>
</organism>
<evidence type="ECO:0000256" key="3">
    <source>
        <dbReference type="ARBA" id="ARBA00022801"/>
    </source>
</evidence>
<keyword evidence="8" id="KW-1185">Reference proteome</keyword>
<feature type="active site" description="Nucleophile" evidence="5">
    <location>
        <position position="9"/>
    </location>
</feature>
<dbReference type="InterPro" id="IPR036196">
    <property type="entry name" value="Ptyr_pPase_sf"/>
</dbReference>
<keyword evidence="4" id="KW-0904">Protein phosphatase</keyword>
<reference evidence="7 8" key="1">
    <citation type="submission" date="2018-05" db="EMBL/GenBank/DDBJ databases">
        <title>Genomic Encyclopedia of Type Strains, Phase IV (KMG-IV): sequencing the most valuable type-strain genomes for metagenomic binning, comparative biology and taxonomic classification.</title>
        <authorList>
            <person name="Goeker M."/>
        </authorList>
    </citation>
    <scope>NUCLEOTIDE SEQUENCE [LARGE SCALE GENOMIC DNA]</scope>
    <source>
        <strain evidence="7 8">DSM 25350</strain>
    </source>
</reference>
<dbReference type="PRINTS" id="PR00719">
    <property type="entry name" value="LMWPTPASE"/>
</dbReference>
<dbReference type="Proteomes" id="UP000245790">
    <property type="component" value="Unassembled WGS sequence"/>
</dbReference>
<feature type="active site" description="Proton donor" evidence="5">
    <location>
        <position position="126"/>
    </location>
</feature>
<dbReference type="AlphaFoldDB" id="A0A316FTC0"/>
<dbReference type="EC" id="3.1.3.48" evidence="2"/>
<dbReference type="SUPFAM" id="SSF52788">
    <property type="entry name" value="Phosphotyrosine protein phosphatases I"/>
    <property type="match status" value="1"/>
</dbReference>
<dbReference type="SMART" id="SM00226">
    <property type="entry name" value="LMWPc"/>
    <property type="match status" value="1"/>
</dbReference>
<protein>
    <recommendedName>
        <fullName evidence="2">protein-tyrosine-phosphatase</fullName>
        <ecNumber evidence="2">3.1.3.48</ecNumber>
    </recommendedName>
</protein>
<dbReference type="OrthoDB" id="9784339at2"/>
<dbReference type="RefSeq" id="WP_109763610.1">
    <property type="nucleotide sequence ID" value="NZ_QGGU01000006.1"/>
</dbReference>
<dbReference type="FunFam" id="3.40.50.2300:FF:000113">
    <property type="entry name" value="Low molecular weight protein-tyrosine-phosphatase"/>
    <property type="match status" value="1"/>
</dbReference>
<comment type="caution">
    <text evidence="7">The sequence shown here is derived from an EMBL/GenBank/DDBJ whole genome shotgun (WGS) entry which is preliminary data.</text>
</comment>
<proteinExistence type="inferred from homology"/>
<evidence type="ECO:0000256" key="5">
    <source>
        <dbReference type="PIRSR" id="PIRSR617867-1"/>
    </source>
</evidence>
<dbReference type="InterPro" id="IPR017867">
    <property type="entry name" value="Tyr_phospatase_low_mol_wt"/>
</dbReference>
<dbReference type="EMBL" id="QGGU01000006">
    <property type="protein sequence ID" value="PWK50956.1"/>
    <property type="molecule type" value="Genomic_DNA"/>
</dbReference>
<evidence type="ECO:0000256" key="2">
    <source>
        <dbReference type="ARBA" id="ARBA00013064"/>
    </source>
</evidence>
<dbReference type="CDD" id="cd16343">
    <property type="entry name" value="LMWPTP"/>
    <property type="match status" value="1"/>
</dbReference>
<evidence type="ECO:0000256" key="4">
    <source>
        <dbReference type="ARBA" id="ARBA00022912"/>
    </source>
</evidence>
<dbReference type="Pfam" id="PF01451">
    <property type="entry name" value="LMWPc"/>
    <property type="match status" value="1"/>
</dbReference>
<evidence type="ECO:0000256" key="1">
    <source>
        <dbReference type="ARBA" id="ARBA00011063"/>
    </source>
</evidence>
<dbReference type="PANTHER" id="PTHR11717:SF7">
    <property type="entry name" value="LOW MOLECULAR WEIGHT PHOSPHOTYROSINE PROTEIN PHOSPHATASE"/>
    <property type="match status" value="1"/>
</dbReference>
<comment type="similarity">
    <text evidence="1">Belongs to the low molecular weight phosphotyrosine protein phosphatase family.</text>
</comment>
<sequence>MKTNVLFVCLGNICRSPTAEAVFRSKATAAGIIDQLLIDSCGTGGYHSGESPDPRAQQAGKLQGYDLSSIKARKVAMSDFEKFDFILAMDKQNYSNLIAMSDRQYHHKIKLFLDYAEGCAEKEVPDPYYGGDDGFGHVIDLIEQASKGLIADIINKAQAK</sequence>
<evidence type="ECO:0000313" key="8">
    <source>
        <dbReference type="Proteomes" id="UP000245790"/>
    </source>
</evidence>
<dbReference type="InterPro" id="IPR023485">
    <property type="entry name" value="Ptyr_pPase"/>
</dbReference>
<accession>A0A316FTC0</accession>
<dbReference type="Gene3D" id="3.40.50.2300">
    <property type="match status" value="1"/>
</dbReference>
<keyword evidence="3" id="KW-0378">Hydrolase</keyword>